<evidence type="ECO:0000313" key="2">
    <source>
        <dbReference type="EMBL" id="BCK57131.1"/>
    </source>
</evidence>
<dbReference type="KEGG" id="nwl:NWFMUON74_49030"/>
<reference evidence="2 3" key="1">
    <citation type="submission" date="2020-08" db="EMBL/GenBank/DDBJ databases">
        <title>Genome Sequencing of Nocardia wallacei strain FMUON74 and assembly.</title>
        <authorList>
            <person name="Toyokawa M."/>
            <person name="Uesaka K."/>
        </authorList>
    </citation>
    <scope>NUCLEOTIDE SEQUENCE [LARGE SCALE GENOMIC DNA]</scope>
    <source>
        <strain evidence="2 3">FMUON74</strain>
    </source>
</reference>
<protein>
    <submittedName>
        <fullName evidence="2">Uncharacterized protein</fullName>
    </submittedName>
</protein>
<dbReference type="EMBL" id="AP023396">
    <property type="protein sequence ID" value="BCK57131.1"/>
    <property type="molecule type" value="Genomic_DNA"/>
</dbReference>
<proteinExistence type="predicted"/>
<organism evidence="2 3">
    <name type="scientific">Nocardia wallacei</name>
    <dbReference type="NCBI Taxonomy" id="480035"/>
    <lineage>
        <taxon>Bacteria</taxon>
        <taxon>Bacillati</taxon>
        <taxon>Actinomycetota</taxon>
        <taxon>Actinomycetes</taxon>
        <taxon>Mycobacteriales</taxon>
        <taxon>Nocardiaceae</taxon>
        <taxon>Nocardia</taxon>
    </lineage>
</organism>
<gene>
    <name evidence="2" type="ORF">NWFMUON74_49030</name>
</gene>
<feature type="compositionally biased region" description="Polar residues" evidence="1">
    <location>
        <begin position="23"/>
        <end position="43"/>
    </location>
</feature>
<dbReference type="AlphaFoldDB" id="A0A7G1KQJ8"/>
<name>A0A7G1KQJ8_9NOCA</name>
<dbReference type="Proteomes" id="UP000516173">
    <property type="component" value="Chromosome"/>
</dbReference>
<feature type="region of interest" description="Disordered" evidence="1">
    <location>
        <begin position="1"/>
        <end position="43"/>
    </location>
</feature>
<keyword evidence="3" id="KW-1185">Reference proteome</keyword>
<sequence length="105" mass="10910">MFVAPAGGHPGRMTPDDHKQPRSAGSPSQVTESDLRQLLQTGSPGTRLVLLEGRIQLVPGAADESDGLTLITRGDLAAQIGDNPGEAELTVAAETLNTEIRLQGA</sequence>
<evidence type="ECO:0000313" key="3">
    <source>
        <dbReference type="Proteomes" id="UP000516173"/>
    </source>
</evidence>
<accession>A0A7G1KQJ8</accession>
<evidence type="ECO:0000256" key="1">
    <source>
        <dbReference type="SAM" id="MobiDB-lite"/>
    </source>
</evidence>